<dbReference type="Pfam" id="PF13472">
    <property type="entry name" value="Lipase_GDSL_2"/>
    <property type="match status" value="1"/>
</dbReference>
<comment type="caution">
    <text evidence="3">The sequence shown here is derived from an EMBL/GenBank/DDBJ whole genome shotgun (WGS) entry which is preliminary data.</text>
</comment>
<dbReference type="Gene3D" id="3.40.50.1110">
    <property type="entry name" value="SGNH hydrolase"/>
    <property type="match status" value="1"/>
</dbReference>
<sequence>MARKRTRTTVVLAALIPLLATGLATAGAEEPAVPATPLPAHLEEIRAAEATELYGDPAVRPMDERQTSIISLGDSQISGEGVGNYEDPTDGPDNWCHRSHDAAIHRTGIPADITYNAACSGAKTENIRIGGRQQYADELVQSDSLAIAARNTRLDTILLVAGANDDLEFGPVMTDCTVRWFLLWQGPCAPVYNPGWQDRVDGLKPKVEATINDLHTVMADAGYSRADYTLVVMGYPGPVGPDFEDNPRFPGKLIGGCTLHTSDAAWGRNTAVPLFQEGMREAVRNAGATYLDASRLFHGHEVCMETPWVRGLTVDLSNPFPPDSNSVRQSFHPNGRGHGAFASCLTQLRASGLSEASCAVPAGTEEAVLYAGAWDDSFAPLRNAGTGTCLGVAGEKTRNRTAVSGAACDDSRSQGWWQDTAKGTVHIELSHDRCLDVPSSRYVAGAGLQVFDCHGQGNQQWTTAGGTLSPVEAPGMCATLTGPTSRLTLQECDGSPAQSFT</sequence>
<keyword evidence="4" id="KW-1185">Reference proteome</keyword>
<dbReference type="InterPro" id="IPR013830">
    <property type="entry name" value="SGNH_hydro"/>
</dbReference>
<dbReference type="SUPFAM" id="SSF52266">
    <property type="entry name" value="SGNH hydrolase"/>
    <property type="match status" value="1"/>
</dbReference>
<evidence type="ECO:0000259" key="2">
    <source>
        <dbReference type="SMART" id="SM00458"/>
    </source>
</evidence>
<dbReference type="Pfam" id="PF00652">
    <property type="entry name" value="Ricin_B_lectin"/>
    <property type="match status" value="1"/>
</dbReference>
<feature type="domain" description="Ricin B lectin" evidence="2">
    <location>
        <begin position="378"/>
        <end position="501"/>
    </location>
</feature>
<evidence type="ECO:0000313" key="3">
    <source>
        <dbReference type="EMBL" id="GAA1908566.1"/>
    </source>
</evidence>
<accession>A0ABP5ABD5</accession>
<name>A0ABP5ABD5_9ACTN</name>
<protein>
    <recommendedName>
        <fullName evidence="2">Ricin B lectin domain-containing protein</fullName>
    </recommendedName>
</protein>
<dbReference type="PANTHER" id="PTHR37981:SF1">
    <property type="entry name" value="SGNH HYDROLASE-TYPE ESTERASE DOMAIN-CONTAINING PROTEIN"/>
    <property type="match status" value="1"/>
</dbReference>
<dbReference type="PANTHER" id="PTHR37981">
    <property type="entry name" value="LIPASE 2"/>
    <property type="match status" value="1"/>
</dbReference>
<dbReference type="Gene3D" id="2.80.10.50">
    <property type="match status" value="2"/>
</dbReference>
<dbReference type="RefSeq" id="WP_344260203.1">
    <property type="nucleotide sequence ID" value="NZ_BAAAMJ010000015.1"/>
</dbReference>
<dbReference type="Proteomes" id="UP001501303">
    <property type="component" value="Unassembled WGS sequence"/>
</dbReference>
<gene>
    <name evidence="3" type="ORF">GCM10009716_18110</name>
</gene>
<proteinExistence type="predicted"/>
<keyword evidence="1" id="KW-0732">Signal</keyword>
<organism evidence="3 4">
    <name type="scientific">Streptomyces sodiiphilus</name>
    <dbReference type="NCBI Taxonomy" id="226217"/>
    <lineage>
        <taxon>Bacteria</taxon>
        <taxon>Bacillati</taxon>
        <taxon>Actinomycetota</taxon>
        <taxon>Actinomycetes</taxon>
        <taxon>Kitasatosporales</taxon>
        <taxon>Streptomycetaceae</taxon>
        <taxon>Streptomyces</taxon>
    </lineage>
</organism>
<feature type="signal peptide" evidence="1">
    <location>
        <begin position="1"/>
        <end position="26"/>
    </location>
</feature>
<feature type="chain" id="PRO_5045044063" description="Ricin B lectin domain-containing protein" evidence="1">
    <location>
        <begin position="27"/>
        <end position="501"/>
    </location>
</feature>
<evidence type="ECO:0000256" key="1">
    <source>
        <dbReference type="SAM" id="SignalP"/>
    </source>
</evidence>
<reference evidence="4" key="1">
    <citation type="journal article" date="2019" name="Int. J. Syst. Evol. Microbiol.">
        <title>The Global Catalogue of Microorganisms (GCM) 10K type strain sequencing project: providing services to taxonomists for standard genome sequencing and annotation.</title>
        <authorList>
            <consortium name="The Broad Institute Genomics Platform"/>
            <consortium name="The Broad Institute Genome Sequencing Center for Infectious Disease"/>
            <person name="Wu L."/>
            <person name="Ma J."/>
        </authorList>
    </citation>
    <scope>NUCLEOTIDE SEQUENCE [LARGE SCALE GENOMIC DNA]</scope>
    <source>
        <strain evidence="4">JCM 13581</strain>
    </source>
</reference>
<dbReference type="InterPro" id="IPR035992">
    <property type="entry name" value="Ricin_B-like_lectins"/>
</dbReference>
<dbReference type="SUPFAM" id="SSF50370">
    <property type="entry name" value="Ricin B-like lectins"/>
    <property type="match status" value="1"/>
</dbReference>
<evidence type="ECO:0000313" key="4">
    <source>
        <dbReference type="Proteomes" id="UP001501303"/>
    </source>
</evidence>
<dbReference type="EMBL" id="BAAAMJ010000015">
    <property type="protein sequence ID" value="GAA1908566.1"/>
    <property type="molecule type" value="Genomic_DNA"/>
</dbReference>
<dbReference type="SMART" id="SM00458">
    <property type="entry name" value="RICIN"/>
    <property type="match status" value="1"/>
</dbReference>
<dbReference type="InterPro" id="IPR036514">
    <property type="entry name" value="SGNH_hydro_sf"/>
</dbReference>
<dbReference type="InterPro" id="IPR037460">
    <property type="entry name" value="SEST-like"/>
</dbReference>
<dbReference type="InterPro" id="IPR000772">
    <property type="entry name" value="Ricin_B_lectin"/>
</dbReference>
<dbReference type="PROSITE" id="PS50231">
    <property type="entry name" value="RICIN_B_LECTIN"/>
    <property type="match status" value="1"/>
</dbReference>
<dbReference type="CDD" id="cd00161">
    <property type="entry name" value="beta-trefoil_Ricin-like"/>
    <property type="match status" value="1"/>
</dbReference>